<organism evidence="1 2">
    <name type="scientific">Periconia macrospinosa</name>
    <dbReference type="NCBI Taxonomy" id="97972"/>
    <lineage>
        <taxon>Eukaryota</taxon>
        <taxon>Fungi</taxon>
        <taxon>Dikarya</taxon>
        <taxon>Ascomycota</taxon>
        <taxon>Pezizomycotina</taxon>
        <taxon>Dothideomycetes</taxon>
        <taxon>Pleosporomycetidae</taxon>
        <taxon>Pleosporales</taxon>
        <taxon>Massarineae</taxon>
        <taxon>Periconiaceae</taxon>
        <taxon>Periconia</taxon>
    </lineage>
</organism>
<evidence type="ECO:0000313" key="2">
    <source>
        <dbReference type="Proteomes" id="UP000244855"/>
    </source>
</evidence>
<gene>
    <name evidence="1" type="ORF">DM02DRAFT_620758</name>
</gene>
<accession>A0A2V1D0I4</accession>
<dbReference type="AlphaFoldDB" id="A0A2V1D0I4"/>
<name>A0A2V1D0I4_9PLEO</name>
<keyword evidence="2" id="KW-1185">Reference proteome</keyword>
<evidence type="ECO:0000313" key="1">
    <source>
        <dbReference type="EMBL" id="PVH90993.1"/>
    </source>
</evidence>
<dbReference type="Proteomes" id="UP000244855">
    <property type="component" value="Unassembled WGS sequence"/>
</dbReference>
<proteinExistence type="predicted"/>
<protein>
    <submittedName>
        <fullName evidence="1">Uncharacterized protein</fullName>
    </submittedName>
</protein>
<dbReference type="EMBL" id="KZ806001">
    <property type="protein sequence ID" value="PVH90993.1"/>
    <property type="molecule type" value="Genomic_DNA"/>
</dbReference>
<sequence length="74" mass="7626">MSSGPCNARQFKLAAGALRMVRPPSNFTTGPAHVVHLALAVPVLATAPTLVLAKPMALGPFEKPSTALTLPGYC</sequence>
<reference evidence="1 2" key="1">
    <citation type="journal article" date="2018" name="Sci. Rep.">
        <title>Comparative genomics provides insights into the lifestyle and reveals functional heterogeneity of dark septate endophytic fungi.</title>
        <authorList>
            <person name="Knapp D.G."/>
            <person name="Nemeth J.B."/>
            <person name="Barry K."/>
            <person name="Hainaut M."/>
            <person name="Henrissat B."/>
            <person name="Johnson J."/>
            <person name="Kuo A."/>
            <person name="Lim J.H.P."/>
            <person name="Lipzen A."/>
            <person name="Nolan M."/>
            <person name="Ohm R.A."/>
            <person name="Tamas L."/>
            <person name="Grigoriev I.V."/>
            <person name="Spatafora J.W."/>
            <person name="Nagy L.G."/>
            <person name="Kovacs G.M."/>
        </authorList>
    </citation>
    <scope>NUCLEOTIDE SEQUENCE [LARGE SCALE GENOMIC DNA]</scope>
    <source>
        <strain evidence="1 2">DSE2036</strain>
    </source>
</reference>